<feature type="transmembrane region" description="Helical" evidence="1">
    <location>
        <begin position="14"/>
        <end position="37"/>
    </location>
</feature>
<evidence type="ECO:0000256" key="1">
    <source>
        <dbReference type="SAM" id="Phobius"/>
    </source>
</evidence>
<dbReference type="EMBL" id="FOVC01000005">
    <property type="protein sequence ID" value="SFN30478.1"/>
    <property type="molecule type" value="Genomic_DNA"/>
</dbReference>
<name>A0A1I4XX63_9GAMM</name>
<sequence>MSSTTFTPPGQSNAHLACIPFGVFLTYLTAGLALPVISQLVHQSPRLNNVIAARKARQSRLRQ</sequence>
<protein>
    <submittedName>
        <fullName evidence="2">Uncharacterized protein</fullName>
    </submittedName>
</protein>
<evidence type="ECO:0000313" key="2">
    <source>
        <dbReference type="EMBL" id="SFN30478.1"/>
    </source>
</evidence>
<gene>
    <name evidence="2" type="ORF">SAMN05216516_10564</name>
</gene>
<keyword evidence="3" id="KW-1185">Reference proteome</keyword>
<keyword evidence="1" id="KW-0812">Transmembrane</keyword>
<dbReference type="Proteomes" id="UP000242222">
    <property type="component" value="Unassembled WGS sequence"/>
</dbReference>
<proteinExistence type="predicted"/>
<dbReference type="AlphaFoldDB" id="A0A1I4XX63"/>
<evidence type="ECO:0000313" key="3">
    <source>
        <dbReference type="Proteomes" id="UP000242222"/>
    </source>
</evidence>
<keyword evidence="1" id="KW-1133">Transmembrane helix</keyword>
<keyword evidence="1" id="KW-0472">Membrane</keyword>
<accession>A0A1I4XX63</accession>
<reference evidence="3" key="1">
    <citation type="submission" date="2016-10" db="EMBL/GenBank/DDBJ databases">
        <authorList>
            <person name="Varghese N."/>
            <person name="Submissions S."/>
        </authorList>
    </citation>
    <scope>NUCLEOTIDE SEQUENCE [LARGE SCALE GENOMIC DNA]</scope>
    <source>
        <strain evidence="3">N6PO6</strain>
    </source>
</reference>
<organism evidence="2 3">
    <name type="scientific">Izhakiella capsodis</name>
    <dbReference type="NCBI Taxonomy" id="1367852"/>
    <lineage>
        <taxon>Bacteria</taxon>
        <taxon>Pseudomonadati</taxon>
        <taxon>Pseudomonadota</taxon>
        <taxon>Gammaproteobacteria</taxon>
        <taxon>Enterobacterales</taxon>
        <taxon>Erwiniaceae</taxon>
        <taxon>Izhakiella</taxon>
    </lineage>
</organism>